<accession>A0A1H0VI55</accession>
<sequence length="171" mass="18769">MARSGMSIIGAWRDRKKEAEEYYAASERALEMAKEAAAAGDDETAAVRLDEAKEYADMAKSAYKALNTEIKDGDKVLVIKNKALQTAMKGVEAAGRKGIEILKKEQEAARAVADELNDSVDGKLGEAHLKTVNGLTVEYHNTVKKVSQSWATQWELVEKNGKKVFKLLPGR</sequence>
<reference evidence="2 3" key="1">
    <citation type="submission" date="2016-10" db="EMBL/GenBank/DDBJ databases">
        <authorList>
            <person name="de Groot N.N."/>
        </authorList>
    </citation>
    <scope>NUCLEOTIDE SEQUENCE [LARGE SCALE GENOMIC DNA]</scope>
    <source>
        <strain evidence="2 3">DSM 12130</strain>
    </source>
</reference>
<keyword evidence="3" id="KW-1185">Reference proteome</keyword>
<dbReference type="STRING" id="91360.SAMN05660330_04075"/>
<evidence type="ECO:0000256" key="1">
    <source>
        <dbReference type="SAM" id="Coils"/>
    </source>
</evidence>
<dbReference type="EMBL" id="FNJI01000050">
    <property type="protein sequence ID" value="SDP77845.1"/>
    <property type="molecule type" value="Genomic_DNA"/>
</dbReference>
<dbReference type="AlphaFoldDB" id="A0A1H0VI55"/>
<protein>
    <submittedName>
        <fullName evidence="2">Uncharacterized protein</fullName>
    </submittedName>
</protein>
<gene>
    <name evidence="2" type="ORF">SAMN05660330_04075</name>
</gene>
<evidence type="ECO:0000313" key="3">
    <source>
        <dbReference type="Proteomes" id="UP000199073"/>
    </source>
</evidence>
<dbReference type="Proteomes" id="UP000199073">
    <property type="component" value="Unassembled WGS sequence"/>
</dbReference>
<proteinExistence type="predicted"/>
<evidence type="ECO:0000313" key="2">
    <source>
        <dbReference type="EMBL" id="SDP77845.1"/>
    </source>
</evidence>
<name>A0A1H0VI55_9BACT</name>
<organism evidence="2 3">
    <name type="scientific">Desulforhopalus singaporensis</name>
    <dbReference type="NCBI Taxonomy" id="91360"/>
    <lineage>
        <taxon>Bacteria</taxon>
        <taxon>Pseudomonadati</taxon>
        <taxon>Thermodesulfobacteriota</taxon>
        <taxon>Desulfobulbia</taxon>
        <taxon>Desulfobulbales</taxon>
        <taxon>Desulfocapsaceae</taxon>
        <taxon>Desulforhopalus</taxon>
    </lineage>
</organism>
<feature type="coiled-coil region" evidence="1">
    <location>
        <begin position="16"/>
        <end position="69"/>
    </location>
</feature>
<keyword evidence="1" id="KW-0175">Coiled coil</keyword>